<sequence>MFKECRHILPTGFKCKSPALRDQHFCYFHNTARRFAAVSTTSAEPLLFPSIEDTGGVQIALNQVLRGLGARRIDPRHAGLFFYGLQIASKLARKSEGKLSEAVRELCEEEDGLGNLAPEKSTCEPPADCVNCRRRDFCANFPLYRSKVEKLEDRLEAEREAAEEEAEEQEEQEEQPQEQAEEEPEDAD</sequence>
<accession>A0AAU7DIR4</accession>
<proteinExistence type="predicted"/>
<evidence type="ECO:0000313" key="2">
    <source>
        <dbReference type="EMBL" id="XBH17734.1"/>
    </source>
</evidence>
<feature type="compositionally biased region" description="Acidic residues" evidence="1">
    <location>
        <begin position="161"/>
        <end position="188"/>
    </location>
</feature>
<dbReference type="EMBL" id="CP121196">
    <property type="protein sequence ID" value="XBH17734.1"/>
    <property type="molecule type" value="Genomic_DNA"/>
</dbReference>
<dbReference type="AlphaFoldDB" id="A0AAU7DIR4"/>
<reference evidence="2" key="1">
    <citation type="submission" date="2023-03" db="EMBL/GenBank/DDBJ databases">
        <title>Edaphobacter sp.</title>
        <authorList>
            <person name="Huber K.J."/>
            <person name="Papendorf J."/>
            <person name="Pilke C."/>
            <person name="Bunk B."/>
            <person name="Sproeer C."/>
            <person name="Pester M."/>
        </authorList>
    </citation>
    <scope>NUCLEOTIDE SEQUENCE</scope>
    <source>
        <strain evidence="2">DSM 110680</strain>
    </source>
</reference>
<evidence type="ECO:0008006" key="3">
    <source>
        <dbReference type="Google" id="ProtNLM"/>
    </source>
</evidence>
<gene>
    <name evidence="2" type="ORF">P8935_00025</name>
</gene>
<feature type="region of interest" description="Disordered" evidence="1">
    <location>
        <begin position="152"/>
        <end position="188"/>
    </location>
</feature>
<name>A0AAU7DIR4_9BACT</name>
<dbReference type="RefSeq" id="WP_348262959.1">
    <property type="nucleotide sequence ID" value="NZ_CP121196.1"/>
</dbReference>
<protein>
    <recommendedName>
        <fullName evidence="3">PD-(D/E)XK endonuclease-like domain-containing protein</fullName>
    </recommendedName>
</protein>
<evidence type="ECO:0000256" key="1">
    <source>
        <dbReference type="SAM" id="MobiDB-lite"/>
    </source>
</evidence>
<organism evidence="2">
    <name type="scientific">Telmatobacter sp. DSM 110680</name>
    <dbReference type="NCBI Taxonomy" id="3036704"/>
    <lineage>
        <taxon>Bacteria</taxon>
        <taxon>Pseudomonadati</taxon>
        <taxon>Acidobacteriota</taxon>
        <taxon>Terriglobia</taxon>
        <taxon>Terriglobales</taxon>
        <taxon>Acidobacteriaceae</taxon>
        <taxon>Telmatobacter</taxon>
    </lineage>
</organism>